<evidence type="ECO:0000313" key="2">
    <source>
        <dbReference type="Proteomes" id="UP001348369"/>
    </source>
</evidence>
<reference evidence="1" key="1">
    <citation type="submission" date="2022-10" db="EMBL/GenBank/DDBJ databases">
        <title>The complete genomes of actinobacterial strains from the NBC collection.</title>
        <authorList>
            <person name="Joergensen T.S."/>
            <person name="Alvarez Arevalo M."/>
            <person name="Sterndorff E.B."/>
            <person name="Faurdal D."/>
            <person name="Vuksanovic O."/>
            <person name="Mourched A.-S."/>
            <person name="Charusanti P."/>
            <person name="Shaw S."/>
            <person name="Blin K."/>
            <person name="Weber T."/>
        </authorList>
    </citation>
    <scope>NUCLEOTIDE SEQUENCE</scope>
    <source>
        <strain evidence="1">NBC 01771</strain>
    </source>
</reference>
<dbReference type="Proteomes" id="UP001348369">
    <property type="component" value="Chromosome"/>
</dbReference>
<organism evidence="1 2">
    <name type="scientific">Streptomyces scopuliridis</name>
    <dbReference type="NCBI Taxonomy" id="452529"/>
    <lineage>
        <taxon>Bacteria</taxon>
        <taxon>Bacillati</taxon>
        <taxon>Actinomycetota</taxon>
        <taxon>Actinomycetes</taxon>
        <taxon>Kitasatosporales</taxon>
        <taxon>Streptomycetaceae</taxon>
        <taxon>Streptomyces</taxon>
    </lineage>
</organism>
<evidence type="ECO:0000313" key="1">
    <source>
        <dbReference type="EMBL" id="WSC01812.1"/>
    </source>
</evidence>
<protein>
    <submittedName>
        <fullName evidence="1">Heavy-metal-associated domain-containing protein</fullName>
    </submittedName>
</protein>
<proteinExistence type="predicted"/>
<accession>A0ACD4ZVG7</accession>
<gene>
    <name evidence="1" type="ORF">OG835_35565</name>
</gene>
<dbReference type="EMBL" id="CP109109">
    <property type="protein sequence ID" value="WSC01812.1"/>
    <property type="molecule type" value="Genomic_DNA"/>
</dbReference>
<name>A0ACD4ZVG7_9ACTN</name>
<keyword evidence="2" id="KW-1185">Reference proteome</keyword>
<sequence>MSDCCTPDGSCSTNTAQGGTTVVADSHTVVYAVAGMTCGHCKSTLTKAIGGLDGVLKVDVDLATGHVSVTTDGESDDAEIAKAVDDAGYEVTGRAT</sequence>